<evidence type="ECO:0000313" key="2">
    <source>
        <dbReference type="Proteomes" id="UP000005741"/>
    </source>
</evidence>
<keyword evidence="2" id="KW-1185">Reference proteome</keyword>
<dbReference type="HOGENOM" id="CLU_779906_0_0_2"/>
<dbReference type="InParanoid" id="H1YZQ4"/>
<proteinExistence type="predicted"/>
<sequence>MQSKNLSRLFISAIILGMLTGILTIPVQSSAEIITTSVELSAGGGLKPEVLCTWTEDETINLENGDENHILTGSQFYPEPGYGNSRNLSIYAVVFDEESGGDVISTSSEIYKPLHSFSGGEYYQSITFTNEGSGTVQLAKFIEAYESGIVLFSPDSDFEETNYRLKKGTGALWTGKFILPSCMPAGNYTVKIRCIDQSANPSNELILEFEYLPLGCIESDFSSVDYKSTIVKVNKWVTGNSVFAVNDGYPTVRNAGNIPVRITVTQDDMDFGKDYKGLWNVLFDTRMGNSGTVIDYFPGEDVIIPEKLMPCSTESLDFSIHILSGFPGDTHTGTMILGFEDAV</sequence>
<accession>H1YZQ4</accession>
<name>H1YZQ4_9EURY</name>
<reference evidence="1 2" key="1">
    <citation type="submission" date="2011-10" db="EMBL/GenBank/DDBJ databases">
        <title>The Improved High-Quality Draft genome of Methanoplanus limicola DSM 2279.</title>
        <authorList>
            <consortium name="US DOE Joint Genome Institute (JGI-PGF)"/>
            <person name="Lucas S."/>
            <person name="Copeland A."/>
            <person name="Lapidus A."/>
            <person name="Glavina del Rio T."/>
            <person name="Dalin E."/>
            <person name="Tice H."/>
            <person name="Bruce D."/>
            <person name="Goodwin L."/>
            <person name="Pitluck S."/>
            <person name="Peters L."/>
            <person name="Mikhailova N."/>
            <person name="Lu M."/>
            <person name="Kyrpides N."/>
            <person name="Mavromatis K."/>
            <person name="Ivanova N."/>
            <person name="Markowitz V."/>
            <person name="Cheng J.-F."/>
            <person name="Hugenholtz P."/>
            <person name="Woyke T."/>
            <person name="Wu D."/>
            <person name="Wirth R."/>
            <person name="Brambilla E.-M."/>
            <person name="Klenk H.-P."/>
            <person name="Eisen J.A."/>
        </authorList>
    </citation>
    <scope>NUCLEOTIDE SEQUENCE [LARGE SCALE GENOMIC DNA]</scope>
    <source>
        <strain evidence="1 2">DSM 2279</strain>
    </source>
</reference>
<organism evidence="1 2">
    <name type="scientific">Methanoplanus limicola DSM 2279</name>
    <dbReference type="NCBI Taxonomy" id="937775"/>
    <lineage>
        <taxon>Archaea</taxon>
        <taxon>Methanobacteriati</taxon>
        <taxon>Methanobacteriota</taxon>
        <taxon>Stenosarchaea group</taxon>
        <taxon>Methanomicrobia</taxon>
        <taxon>Methanomicrobiales</taxon>
        <taxon>Methanomicrobiaceae</taxon>
        <taxon>Methanoplanus</taxon>
    </lineage>
</organism>
<dbReference type="EMBL" id="CM001436">
    <property type="protein sequence ID" value="EHQ34316.1"/>
    <property type="molecule type" value="Genomic_DNA"/>
</dbReference>
<gene>
    <name evidence="1" type="ORF">Metlim_0163</name>
</gene>
<evidence type="ECO:0000313" key="1">
    <source>
        <dbReference type="EMBL" id="EHQ34316.1"/>
    </source>
</evidence>
<dbReference type="AlphaFoldDB" id="H1YZQ4"/>
<protein>
    <submittedName>
        <fullName evidence="1">Uncharacterized protein</fullName>
    </submittedName>
</protein>
<dbReference type="Proteomes" id="UP000005741">
    <property type="component" value="Chromosome"/>
</dbReference>